<protein>
    <submittedName>
        <fullName evidence="2">Uncharacterized protein</fullName>
    </submittedName>
</protein>
<comment type="caution">
    <text evidence="2">The sequence shown here is derived from an EMBL/GenBank/DDBJ whole genome shotgun (WGS) entry which is preliminary data.</text>
</comment>
<dbReference type="AlphaFoldDB" id="A0AAD8FJS7"/>
<feature type="region of interest" description="Disordered" evidence="1">
    <location>
        <begin position="1"/>
        <end position="53"/>
    </location>
</feature>
<accession>A0AAD8FJS7</accession>
<reference evidence="2" key="2">
    <citation type="submission" date="2023-04" db="EMBL/GenBank/DDBJ databases">
        <authorList>
            <person name="Bu L."/>
            <person name="Lu L."/>
            <person name="Laidemitt M.R."/>
            <person name="Zhang S.M."/>
            <person name="Mutuku M."/>
            <person name="Mkoji G."/>
            <person name="Steinauer M."/>
            <person name="Loker E.S."/>
        </authorList>
    </citation>
    <scope>NUCLEOTIDE SEQUENCE</scope>
    <source>
        <strain evidence="2">KasaAsao</strain>
        <tissue evidence="2">Whole Snail</tissue>
    </source>
</reference>
<dbReference type="EMBL" id="JASAOG010000012">
    <property type="protein sequence ID" value="KAK0065734.1"/>
    <property type="molecule type" value="Genomic_DNA"/>
</dbReference>
<name>A0AAD8FJS7_BIOPF</name>
<evidence type="ECO:0000256" key="1">
    <source>
        <dbReference type="SAM" id="MobiDB-lite"/>
    </source>
</evidence>
<gene>
    <name evidence="2" type="ORF">Bpfe_004531</name>
</gene>
<keyword evidence="3" id="KW-1185">Reference proteome</keyword>
<evidence type="ECO:0000313" key="2">
    <source>
        <dbReference type="EMBL" id="KAK0065734.1"/>
    </source>
</evidence>
<sequence>MLQDFQYDRGVGCSEDPSNCDSMGPKNDDSRSPIKLYTNGPENGDSKCPEIDDTKGLEDIHKKILKVFLKM</sequence>
<reference evidence="2" key="1">
    <citation type="journal article" date="2023" name="PLoS Negl. Trop. Dis.">
        <title>A genome sequence for Biomphalaria pfeifferi, the major vector snail for the human-infecting parasite Schistosoma mansoni.</title>
        <authorList>
            <person name="Bu L."/>
            <person name="Lu L."/>
            <person name="Laidemitt M.R."/>
            <person name="Zhang S.M."/>
            <person name="Mutuku M."/>
            <person name="Mkoji G."/>
            <person name="Steinauer M."/>
            <person name="Loker E.S."/>
        </authorList>
    </citation>
    <scope>NUCLEOTIDE SEQUENCE</scope>
    <source>
        <strain evidence="2">KasaAsao</strain>
    </source>
</reference>
<feature type="compositionally biased region" description="Basic and acidic residues" evidence="1">
    <location>
        <begin position="44"/>
        <end position="53"/>
    </location>
</feature>
<feature type="non-terminal residue" evidence="2">
    <location>
        <position position="71"/>
    </location>
</feature>
<organism evidence="2 3">
    <name type="scientific">Biomphalaria pfeifferi</name>
    <name type="common">Bloodfluke planorb</name>
    <name type="synonym">Freshwater snail</name>
    <dbReference type="NCBI Taxonomy" id="112525"/>
    <lineage>
        <taxon>Eukaryota</taxon>
        <taxon>Metazoa</taxon>
        <taxon>Spiralia</taxon>
        <taxon>Lophotrochozoa</taxon>
        <taxon>Mollusca</taxon>
        <taxon>Gastropoda</taxon>
        <taxon>Heterobranchia</taxon>
        <taxon>Euthyneura</taxon>
        <taxon>Panpulmonata</taxon>
        <taxon>Hygrophila</taxon>
        <taxon>Lymnaeoidea</taxon>
        <taxon>Planorbidae</taxon>
        <taxon>Biomphalaria</taxon>
    </lineage>
</organism>
<dbReference type="Proteomes" id="UP001233172">
    <property type="component" value="Unassembled WGS sequence"/>
</dbReference>
<evidence type="ECO:0000313" key="3">
    <source>
        <dbReference type="Proteomes" id="UP001233172"/>
    </source>
</evidence>
<proteinExistence type="predicted"/>